<dbReference type="InterPro" id="IPR011204">
    <property type="entry name" value="Virulence_RhuM-like"/>
</dbReference>
<dbReference type="Gene3D" id="1.20.120.1870">
    <property type="entry name" value="Fic/DOC protein, Fido domain"/>
    <property type="match status" value="1"/>
</dbReference>
<gene>
    <name evidence="1" type="ORF">ERS852514_01497</name>
</gene>
<dbReference type="RefSeq" id="WP_055252272.1">
    <property type="nucleotide sequence ID" value="NZ_CABIXX010000028.1"/>
</dbReference>
<dbReference type="SUPFAM" id="SSF140931">
    <property type="entry name" value="Fic-like"/>
    <property type="match status" value="1"/>
</dbReference>
<dbReference type="PROSITE" id="PS51459">
    <property type="entry name" value="FIDO"/>
    <property type="match status" value="1"/>
</dbReference>
<accession>A0A174LKG0</accession>
<protein>
    <submittedName>
        <fullName evidence="1">Virulence protein</fullName>
    </submittedName>
</protein>
<dbReference type="EMBL" id="CZAQ01000028">
    <property type="protein sequence ID" value="CUP24804.1"/>
    <property type="molecule type" value="Genomic_DNA"/>
</dbReference>
<dbReference type="Pfam" id="PF02661">
    <property type="entry name" value="Fic"/>
    <property type="match status" value="1"/>
</dbReference>
<dbReference type="InterPro" id="IPR003812">
    <property type="entry name" value="Fido"/>
</dbReference>
<dbReference type="AlphaFoldDB" id="A0A174LKG0"/>
<dbReference type="InterPro" id="IPR053737">
    <property type="entry name" value="Type_II_TA_Toxin"/>
</dbReference>
<organism evidence="1 2">
    <name type="scientific">Collinsella aerofaciens</name>
    <dbReference type="NCBI Taxonomy" id="74426"/>
    <lineage>
        <taxon>Bacteria</taxon>
        <taxon>Bacillati</taxon>
        <taxon>Actinomycetota</taxon>
        <taxon>Coriobacteriia</taxon>
        <taxon>Coriobacteriales</taxon>
        <taxon>Coriobacteriaceae</taxon>
        <taxon>Collinsella</taxon>
    </lineage>
</organism>
<evidence type="ECO:0000313" key="2">
    <source>
        <dbReference type="Proteomes" id="UP000095454"/>
    </source>
</evidence>
<evidence type="ECO:0000313" key="1">
    <source>
        <dbReference type="EMBL" id="CUP24804.1"/>
    </source>
</evidence>
<proteinExistence type="predicted"/>
<sequence>MDNSNASQQIALYEDPDHAVHLDVRVDGDTVWLTQQQMATLFGRGVPTISKHIHSAAKEELAGIRTISFFEIVRLEGTRTVKRQVEHYNLDMIISVGYRVKSQQGVYFRRWANGVLKQHLLQGYSINQKRLEALGTVFKVLERSSTPELSGAAEILQKYLPSLTLLDEYDTGRMKAPQGNEPNWELGYTEALEVIRSLPFYSSSTLFGRERDNQFAGIISALYQGFGDQDLYPSVQAKAANLLYLVVKDHPFLDGNKRSAAALFIHFLDKNGILRNGERLRVEGNALAAMTLMIALSDPSEKDSMVTLVENFIA</sequence>
<dbReference type="Proteomes" id="UP000095454">
    <property type="component" value="Unassembled WGS sequence"/>
</dbReference>
<dbReference type="InterPro" id="IPR036597">
    <property type="entry name" value="Fido-like_dom_sf"/>
</dbReference>
<dbReference type="PANTHER" id="PTHR35810">
    <property type="entry name" value="CYTOPLASMIC PROTEIN-RELATED"/>
    <property type="match status" value="1"/>
</dbReference>
<dbReference type="PANTHER" id="PTHR35810:SF1">
    <property type="entry name" value="CYTOPLASMIC PROTEIN"/>
    <property type="match status" value="1"/>
</dbReference>
<dbReference type="Pfam" id="PF13310">
    <property type="entry name" value="Virulence_RhuM"/>
    <property type="match status" value="1"/>
</dbReference>
<reference evidence="1 2" key="1">
    <citation type="submission" date="2015-09" db="EMBL/GenBank/DDBJ databases">
        <authorList>
            <consortium name="Pathogen Informatics"/>
        </authorList>
    </citation>
    <scope>NUCLEOTIDE SEQUENCE [LARGE SCALE GENOMIC DNA]</scope>
    <source>
        <strain evidence="1 2">2789STDY5834902</strain>
    </source>
</reference>
<name>A0A174LKG0_9ACTN</name>